<dbReference type="PANTHER" id="PTHR33573">
    <property type="entry name" value="CASP-LIKE PROTEIN 4A4"/>
    <property type="match status" value="1"/>
</dbReference>
<feature type="transmembrane region" description="Helical" evidence="8">
    <location>
        <begin position="48"/>
        <end position="75"/>
    </location>
</feature>
<dbReference type="EMBL" id="CM004389">
    <property type="protein sequence ID" value="OAY55138.1"/>
    <property type="molecule type" value="Genomic_DNA"/>
</dbReference>
<feature type="transmembrane region" description="Helical" evidence="8">
    <location>
        <begin position="87"/>
        <end position="107"/>
    </location>
</feature>
<comment type="similarity">
    <text evidence="2 8">Belongs to the Casparian strip membrane proteins (CASP) family.</text>
</comment>
<evidence type="ECO:0000256" key="6">
    <source>
        <dbReference type="ARBA" id="ARBA00022989"/>
    </source>
</evidence>
<feature type="transmembrane region" description="Helical" evidence="8">
    <location>
        <begin position="131"/>
        <end position="155"/>
    </location>
</feature>
<evidence type="ECO:0000256" key="2">
    <source>
        <dbReference type="ARBA" id="ARBA00007651"/>
    </source>
</evidence>
<dbReference type="PANTHER" id="PTHR33573:SF30">
    <property type="entry name" value="CASP-LIKE PROTEIN 2C1-RELATED"/>
    <property type="match status" value="1"/>
</dbReference>
<evidence type="ECO:0000256" key="8">
    <source>
        <dbReference type="RuleBase" id="RU361233"/>
    </source>
</evidence>
<protein>
    <recommendedName>
        <fullName evidence="8">CASP-like protein</fullName>
    </recommendedName>
</protein>
<name>A0A2C9W957_MANES</name>
<dbReference type="Pfam" id="PF04535">
    <property type="entry name" value="CASP_dom"/>
    <property type="match status" value="1"/>
</dbReference>
<sequence length="172" mass="19318">MTSMLKLFDCSLRLFVIPLTAATIWLTVTNQEDNSSYGNLKYSNLMGLKYMVCISAICGGYAFVAAVSLWIRFLVNKVWLFFVSDQIITYLMITSGAALIDLIYLAYNGDQTVTWSEVCSSYGKFCRRMKLALILHAMAVFCFIVLAVISSYRAFSKFEPPVSRKEVDGDAT</sequence>
<evidence type="ECO:0000256" key="4">
    <source>
        <dbReference type="ARBA" id="ARBA00022475"/>
    </source>
</evidence>
<proteinExistence type="inferred from homology"/>
<dbReference type="NCBIfam" id="TIGR01569">
    <property type="entry name" value="A_tha_TIGR01569"/>
    <property type="match status" value="1"/>
</dbReference>
<accession>A0A2C9W957</accession>
<evidence type="ECO:0000256" key="1">
    <source>
        <dbReference type="ARBA" id="ARBA00004651"/>
    </source>
</evidence>
<keyword evidence="6 8" id="KW-1133">Transmembrane helix</keyword>
<dbReference type="AlphaFoldDB" id="A0A2C9W957"/>
<dbReference type="STRING" id="3983.A0A2C9W957"/>
<feature type="transmembrane region" description="Helical" evidence="8">
    <location>
        <begin position="12"/>
        <end position="28"/>
    </location>
</feature>
<evidence type="ECO:0000259" key="9">
    <source>
        <dbReference type="Pfam" id="PF04535"/>
    </source>
</evidence>
<dbReference type="InterPro" id="IPR006702">
    <property type="entry name" value="CASP_dom"/>
</dbReference>
<evidence type="ECO:0000313" key="10">
    <source>
        <dbReference type="EMBL" id="OAY55138.1"/>
    </source>
</evidence>
<keyword evidence="7 8" id="KW-0472">Membrane</keyword>
<evidence type="ECO:0000256" key="3">
    <source>
        <dbReference type="ARBA" id="ARBA00011489"/>
    </source>
</evidence>
<feature type="domain" description="Casparian strip membrane protein" evidence="9">
    <location>
        <begin position="4"/>
        <end position="142"/>
    </location>
</feature>
<reference evidence="10" key="1">
    <citation type="submission" date="2016-02" db="EMBL/GenBank/DDBJ databases">
        <title>WGS assembly of Manihot esculenta.</title>
        <authorList>
            <person name="Bredeson J.V."/>
            <person name="Prochnik S.E."/>
            <person name="Lyons J.B."/>
            <person name="Schmutz J."/>
            <person name="Grimwood J."/>
            <person name="Vrebalov J."/>
            <person name="Bart R.S."/>
            <person name="Amuge T."/>
            <person name="Ferguson M.E."/>
            <person name="Green R."/>
            <person name="Putnam N."/>
            <person name="Stites J."/>
            <person name="Rounsley S."/>
            <person name="Rokhsar D.S."/>
        </authorList>
    </citation>
    <scope>NUCLEOTIDE SEQUENCE [LARGE SCALE GENOMIC DNA]</scope>
    <source>
        <tissue evidence="10">Leaf</tissue>
    </source>
</reference>
<evidence type="ECO:0000256" key="5">
    <source>
        <dbReference type="ARBA" id="ARBA00022692"/>
    </source>
</evidence>
<gene>
    <name evidence="10" type="ORF">MANES_03G130600</name>
</gene>
<dbReference type="GO" id="GO:0005886">
    <property type="term" value="C:plasma membrane"/>
    <property type="evidence" value="ECO:0007669"/>
    <property type="project" value="UniProtKB-SubCell"/>
</dbReference>
<dbReference type="OMA" id="FSMFEPP"/>
<dbReference type="InterPro" id="IPR006459">
    <property type="entry name" value="CASP/CASPL"/>
</dbReference>
<keyword evidence="5 8" id="KW-0812">Transmembrane</keyword>
<evidence type="ECO:0000256" key="7">
    <source>
        <dbReference type="ARBA" id="ARBA00023136"/>
    </source>
</evidence>
<comment type="subcellular location">
    <subcellularLocation>
        <location evidence="1 8">Cell membrane</location>
        <topology evidence="1 8">Multi-pass membrane protein</topology>
    </subcellularLocation>
</comment>
<comment type="subunit">
    <text evidence="3 8">Homodimer and heterodimers.</text>
</comment>
<organism evidence="10">
    <name type="scientific">Manihot esculenta</name>
    <name type="common">Cassava</name>
    <name type="synonym">Jatropha manihot</name>
    <dbReference type="NCBI Taxonomy" id="3983"/>
    <lineage>
        <taxon>Eukaryota</taxon>
        <taxon>Viridiplantae</taxon>
        <taxon>Streptophyta</taxon>
        <taxon>Embryophyta</taxon>
        <taxon>Tracheophyta</taxon>
        <taxon>Spermatophyta</taxon>
        <taxon>Magnoliopsida</taxon>
        <taxon>eudicotyledons</taxon>
        <taxon>Gunneridae</taxon>
        <taxon>Pentapetalae</taxon>
        <taxon>rosids</taxon>
        <taxon>fabids</taxon>
        <taxon>Malpighiales</taxon>
        <taxon>Euphorbiaceae</taxon>
        <taxon>Crotonoideae</taxon>
        <taxon>Manihoteae</taxon>
        <taxon>Manihot</taxon>
    </lineage>
</organism>
<keyword evidence="4 8" id="KW-1003">Cell membrane</keyword>